<feature type="transmembrane region" description="Helical" evidence="1">
    <location>
        <begin position="30"/>
        <end position="52"/>
    </location>
</feature>
<evidence type="ECO:0000256" key="1">
    <source>
        <dbReference type="SAM" id="Phobius"/>
    </source>
</evidence>
<dbReference type="EMBL" id="DUZY01000002">
    <property type="protein sequence ID" value="DAD26315.1"/>
    <property type="molecule type" value="Genomic_DNA"/>
</dbReference>
<protein>
    <submittedName>
        <fullName evidence="2">Uncharacterized protein</fullName>
    </submittedName>
</protein>
<accession>A0A822Y5J8</accession>
<evidence type="ECO:0000313" key="3">
    <source>
        <dbReference type="Proteomes" id="UP000607653"/>
    </source>
</evidence>
<sequence>MDVAGNPGQSRVEGVITGARPRDQNVAKAIVCFLLINFWPVVVCIVLILLTFNEILYTVNDDKQSESLW</sequence>
<name>A0A822Y5J8_NELNU</name>
<keyword evidence="1" id="KW-0472">Membrane</keyword>
<dbReference type="Proteomes" id="UP000607653">
    <property type="component" value="Unassembled WGS sequence"/>
</dbReference>
<gene>
    <name evidence="2" type="ORF">HUJ06_027783</name>
</gene>
<keyword evidence="1" id="KW-0812">Transmembrane</keyword>
<dbReference type="AlphaFoldDB" id="A0A822Y5J8"/>
<organism evidence="2 3">
    <name type="scientific">Nelumbo nucifera</name>
    <name type="common">Sacred lotus</name>
    <dbReference type="NCBI Taxonomy" id="4432"/>
    <lineage>
        <taxon>Eukaryota</taxon>
        <taxon>Viridiplantae</taxon>
        <taxon>Streptophyta</taxon>
        <taxon>Embryophyta</taxon>
        <taxon>Tracheophyta</taxon>
        <taxon>Spermatophyta</taxon>
        <taxon>Magnoliopsida</taxon>
        <taxon>Proteales</taxon>
        <taxon>Nelumbonaceae</taxon>
        <taxon>Nelumbo</taxon>
    </lineage>
</organism>
<keyword evidence="3" id="KW-1185">Reference proteome</keyword>
<proteinExistence type="predicted"/>
<reference evidence="2 3" key="1">
    <citation type="journal article" date="2020" name="Mol. Biol. Evol.">
        <title>Distinct Expression and Methylation Patterns for Genes with Different Fates following a Single Whole-Genome Duplication in Flowering Plants.</title>
        <authorList>
            <person name="Shi T."/>
            <person name="Rahmani R.S."/>
            <person name="Gugger P.F."/>
            <person name="Wang M."/>
            <person name="Li H."/>
            <person name="Zhang Y."/>
            <person name="Li Z."/>
            <person name="Wang Q."/>
            <person name="Van de Peer Y."/>
            <person name="Marchal K."/>
            <person name="Chen J."/>
        </authorList>
    </citation>
    <scope>NUCLEOTIDE SEQUENCE [LARGE SCALE GENOMIC DNA]</scope>
    <source>
        <tissue evidence="2">Leaf</tissue>
    </source>
</reference>
<comment type="caution">
    <text evidence="2">The sequence shown here is derived from an EMBL/GenBank/DDBJ whole genome shotgun (WGS) entry which is preliminary data.</text>
</comment>
<keyword evidence="1" id="KW-1133">Transmembrane helix</keyword>
<evidence type="ECO:0000313" key="2">
    <source>
        <dbReference type="EMBL" id="DAD26315.1"/>
    </source>
</evidence>